<sequence length="212" mass="24687">MFDLQVAKLFVADYYFKMFHRYSKPDILKKFIEKWNQLLEIYSRRQDFITFEPSIPILKGLKRRAKGIVIVPFPNTKLPIPCNQISVFPLYPFRIQTAYNRFCCKEGLEVLYLYLDLTEIQYICFYRVPQAAALTIDLQDRYPQICIYGPQSLKTFFTVCKQATGEAKCDLKFRRHSLKGPGDTLESSEVHLSSPKCNDNGECHTVGQCPNE</sequence>
<evidence type="ECO:0000313" key="2">
    <source>
        <dbReference type="Proteomes" id="UP001054837"/>
    </source>
</evidence>
<organism evidence="1 2">
    <name type="scientific">Caerostris darwini</name>
    <dbReference type="NCBI Taxonomy" id="1538125"/>
    <lineage>
        <taxon>Eukaryota</taxon>
        <taxon>Metazoa</taxon>
        <taxon>Ecdysozoa</taxon>
        <taxon>Arthropoda</taxon>
        <taxon>Chelicerata</taxon>
        <taxon>Arachnida</taxon>
        <taxon>Araneae</taxon>
        <taxon>Araneomorphae</taxon>
        <taxon>Entelegynae</taxon>
        <taxon>Araneoidea</taxon>
        <taxon>Araneidae</taxon>
        <taxon>Caerostris</taxon>
    </lineage>
</organism>
<dbReference type="EMBL" id="BPLQ01014095">
    <property type="protein sequence ID" value="GIY77307.1"/>
    <property type="molecule type" value="Genomic_DNA"/>
</dbReference>
<comment type="caution">
    <text evidence="1">The sequence shown here is derived from an EMBL/GenBank/DDBJ whole genome shotgun (WGS) entry which is preliminary data.</text>
</comment>
<dbReference type="AlphaFoldDB" id="A0AAV4W3R1"/>
<keyword evidence="2" id="KW-1185">Reference proteome</keyword>
<gene>
    <name evidence="1" type="primary">AVEN_64848_1</name>
    <name evidence="1" type="ORF">CDAR_422831</name>
</gene>
<proteinExistence type="predicted"/>
<accession>A0AAV4W3R1</accession>
<evidence type="ECO:0000313" key="1">
    <source>
        <dbReference type="EMBL" id="GIY77307.1"/>
    </source>
</evidence>
<name>A0AAV4W3R1_9ARAC</name>
<reference evidence="1 2" key="1">
    <citation type="submission" date="2021-06" db="EMBL/GenBank/DDBJ databases">
        <title>Caerostris darwini draft genome.</title>
        <authorList>
            <person name="Kono N."/>
            <person name="Arakawa K."/>
        </authorList>
    </citation>
    <scope>NUCLEOTIDE SEQUENCE [LARGE SCALE GENOMIC DNA]</scope>
</reference>
<dbReference type="Proteomes" id="UP001054837">
    <property type="component" value="Unassembled WGS sequence"/>
</dbReference>
<protein>
    <submittedName>
        <fullName evidence="1">Uncharacterized protein</fullName>
    </submittedName>
</protein>